<gene>
    <name evidence="3" type="ORF">ECRASSUSDP1_LOCUS19253</name>
</gene>
<dbReference type="EMBL" id="CAMPGE010019538">
    <property type="protein sequence ID" value="CAI2377862.1"/>
    <property type="molecule type" value="Genomic_DNA"/>
</dbReference>
<feature type="compositionally biased region" description="Low complexity" evidence="1">
    <location>
        <begin position="170"/>
        <end position="184"/>
    </location>
</feature>
<feature type="transmembrane region" description="Helical" evidence="2">
    <location>
        <begin position="41"/>
        <end position="67"/>
    </location>
</feature>
<keyword evidence="4" id="KW-1185">Reference proteome</keyword>
<evidence type="ECO:0000313" key="3">
    <source>
        <dbReference type="EMBL" id="CAI2377862.1"/>
    </source>
</evidence>
<feature type="region of interest" description="Disordered" evidence="1">
    <location>
        <begin position="166"/>
        <end position="196"/>
    </location>
</feature>
<proteinExistence type="predicted"/>
<comment type="caution">
    <text evidence="3">The sequence shown here is derived from an EMBL/GenBank/DDBJ whole genome shotgun (WGS) entry which is preliminary data.</text>
</comment>
<sequence length="196" mass="21961">MKFLWTNWSLRSGTIFVCWYDVALTMISAVIFISLTFFAPVYLTVLVLVRTFAVMGVKHFVGMMLWRNGFHGSWAQIKYVVNTIQLVVQVVLDTAIVITSAIAADSTGLKIGLAIGLLALFASLATIDVYFIFVLYNYYKHPQDSPENVDVIQQLEREMQVVNNADSQPQNNQAAGNNVKNNNQPEMIYFPQAGTP</sequence>
<protein>
    <submittedName>
        <fullName evidence="3">Uncharacterized protein</fullName>
    </submittedName>
</protein>
<feature type="transmembrane region" description="Helical" evidence="2">
    <location>
        <begin position="79"/>
        <end position="103"/>
    </location>
</feature>
<evidence type="ECO:0000256" key="2">
    <source>
        <dbReference type="SAM" id="Phobius"/>
    </source>
</evidence>
<feature type="transmembrane region" description="Helical" evidence="2">
    <location>
        <begin position="109"/>
        <end position="136"/>
    </location>
</feature>
<dbReference type="AlphaFoldDB" id="A0AAD1XS68"/>
<reference evidence="3" key="1">
    <citation type="submission" date="2023-07" db="EMBL/GenBank/DDBJ databases">
        <authorList>
            <consortium name="AG Swart"/>
            <person name="Singh M."/>
            <person name="Singh A."/>
            <person name="Seah K."/>
            <person name="Emmerich C."/>
        </authorList>
    </citation>
    <scope>NUCLEOTIDE SEQUENCE</scope>
    <source>
        <strain evidence="3">DP1</strain>
    </source>
</reference>
<keyword evidence="2" id="KW-0472">Membrane</keyword>
<evidence type="ECO:0000256" key="1">
    <source>
        <dbReference type="SAM" id="MobiDB-lite"/>
    </source>
</evidence>
<feature type="transmembrane region" description="Helical" evidence="2">
    <location>
        <begin position="12"/>
        <end position="35"/>
    </location>
</feature>
<evidence type="ECO:0000313" key="4">
    <source>
        <dbReference type="Proteomes" id="UP001295684"/>
    </source>
</evidence>
<name>A0AAD1XS68_EUPCR</name>
<keyword evidence="2" id="KW-1133">Transmembrane helix</keyword>
<dbReference type="Proteomes" id="UP001295684">
    <property type="component" value="Unassembled WGS sequence"/>
</dbReference>
<accession>A0AAD1XS68</accession>
<keyword evidence="2" id="KW-0812">Transmembrane</keyword>
<organism evidence="3 4">
    <name type="scientific">Euplotes crassus</name>
    <dbReference type="NCBI Taxonomy" id="5936"/>
    <lineage>
        <taxon>Eukaryota</taxon>
        <taxon>Sar</taxon>
        <taxon>Alveolata</taxon>
        <taxon>Ciliophora</taxon>
        <taxon>Intramacronucleata</taxon>
        <taxon>Spirotrichea</taxon>
        <taxon>Hypotrichia</taxon>
        <taxon>Euplotida</taxon>
        <taxon>Euplotidae</taxon>
        <taxon>Moneuplotes</taxon>
    </lineage>
</organism>